<dbReference type="KEGG" id="spad:DVK44_01040"/>
<dbReference type="EMBL" id="CP031194">
    <property type="protein sequence ID" value="AXG76493.1"/>
    <property type="molecule type" value="Genomic_DNA"/>
</dbReference>
<accession>A0A345HIG9</accession>
<feature type="chain" id="PRO_5016988478" description="ATP-binding protein" evidence="1">
    <location>
        <begin position="27"/>
        <end position="88"/>
    </location>
</feature>
<evidence type="ECO:0000256" key="1">
    <source>
        <dbReference type="SAM" id="SignalP"/>
    </source>
</evidence>
<organism evidence="2 3">
    <name type="scientific">Streptomyces paludis</name>
    <dbReference type="NCBI Taxonomy" id="2282738"/>
    <lineage>
        <taxon>Bacteria</taxon>
        <taxon>Bacillati</taxon>
        <taxon>Actinomycetota</taxon>
        <taxon>Actinomycetes</taxon>
        <taxon>Kitasatosporales</taxon>
        <taxon>Streptomycetaceae</taxon>
        <taxon>Streptomyces</taxon>
    </lineage>
</organism>
<keyword evidence="1" id="KW-0732">Signal</keyword>
<gene>
    <name evidence="2" type="ORF">DVK44_01040</name>
</gene>
<dbReference type="Proteomes" id="UP000253868">
    <property type="component" value="Chromosome"/>
</dbReference>
<protein>
    <recommendedName>
        <fullName evidence="4">ATP-binding protein</fullName>
    </recommendedName>
</protein>
<feature type="signal peptide" evidence="1">
    <location>
        <begin position="1"/>
        <end position="26"/>
    </location>
</feature>
<keyword evidence="3" id="KW-1185">Reference proteome</keyword>
<evidence type="ECO:0000313" key="2">
    <source>
        <dbReference type="EMBL" id="AXG76493.1"/>
    </source>
</evidence>
<sequence length="88" mass="8462">MNVQRILTAAAAGSALLAAIAPVAQAAQQADLGSTLSGTAQTAAALGTEAKPVVDALAGDKVNKKVGAVKSAVKAGSDAVKAGNDLLH</sequence>
<dbReference type="OrthoDB" id="9974826at2"/>
<proteinExistence type="predicted"/>
<evidence type="ECO:0000313" key="3">
    <source>
        <dbReference type="Proteomes" id="UP000253868"/>
    </source>
</evidence>
<name>A0A345HIG9_9ACTN</name>
<evidence type="ECO:0008006" key="4">
    <source>
        <dbReference type="Google" id="ProtNLM"/>
    </source>
</evidence>
<dbReference type="AlphaFoldDB" id="A0A345HIG9"/>
<reference evidence="3" key="1">
    <citation type="submission" date="2018-07" db="EMBL/GenBank/DDBJ databases">
        <authorList>
            <person name="Zhao J."/>
        </authorList>
    </citation>
    <scope>NUCLEOTIDE SEQUENCE [LARGE SCALE GENOMIC DNA]</scope>
    <source>
        <strain evidence="3">GSSD-12</strain>
    </source>
</reference>